<dbReference type="EC" id="3.4.21.53" evidence="2"/>
<name>A0A0S8FRT0_UNCW3</name>
<dbReference type="GO" id="GO:0006508">
    <property type="term" value="P:proteolysis"/>
    <property type="evidence" value="ECO:0007669"/>
    <property type="project" value="UniProtKB-KW"/>
</dbReference>
<dbReference type="Pfam" id="PF20436">
    <property type="entry name" value="LonB_AAA-LID"/>
    <property type="match status" value="1"/>
</dbReference>
<dbReference type="Gene3D" id="3.40.50.300">
    <property type="entry name" value="P-loop containing nucleotide triphosphate hydrolases"/>
    <property type="match status" value="2"/>
</dbReference>
<dbReference type="AlphaFoldDB" id="A0A0S8FRT0"/>
<dbReference type="GO" id="GO:0030163">
    <property type="term" value="P:protein catabolic process"/>
    <property type="evidence" value="ECO:0007669"/>
    <property type="project" value="InterPro"/>
</dbReference>
<feature type="active site" evidence="2">
    <location>
        <position position="694"/>
    </location>
</feature>
<dbReference type="PATRIC" id="fig|1703779.3.peg.2391"/>
<sequence>MRKGMELKPSQLRWQCDPRLLRFKNLKEVSSCEWIIGQPRAIDAIKLGLNVKYPGYNIFITGPVGTGRTTAITKLLEDLKVKGELQDLLYVNNFKNPDMPKLIQLPGGQGKKFRHAIIKLITNLKTNIPGVFDSEEYQKRKQKIVEKYGNQHRTLLRNFEKEIEQQGFKLTTIQMGPYVRPAIVPIIEGKPTSLEEAEVLIKQGKLSEDEHKKIIEKIQTLEVDMAKIYGQIKEIQETANVALEKLNEWMVKPVVANLIDDIKKKFPDDKINAYLNEVLDAIISNLEKFLKKDTKEEQFREYSVNVIVDNSETKDVPIIFETNPSYKNLFGTIERQAVMPGVMSSDFLNIKAGSLLRANGGYLIVNAFDALVEPGVWPALKRTLRNGVVDIQVFDPFYVFTTTAMKPEPITIDVKIIMIGSQWLYYLLLQQDEDFKKIFKVKADFDTVMDKNTRNINEYASFVKSICNAETLLPFSKEAIAEIVEYSVRVAGRQDKLSTRFNVVADTIREADYWARQANRKEVMGKDVEKAIRCWRKRMNMVEDKIQELIDNDILMISTKGQAVGQLNGLSVYQLGNYAFGRPVRITAKTSLGRAGIINIEREAKLGGRTYNKGVLILSGFLRSRYAQDQPMAIDATLGFEQSYSEVDGDSASSAEVYVLLSALSEVPLSQELAVTGSVNQNGEVQAIGGVNEKIEGFYEVCKAKGLTGKQGVIIPSSNIEDLMLKQEVVDAVSVKKFRILAVKTIDEGIELLTGVKAGKKTKSGFEKNSINYRVAQKLAEYAKKMKGFAKPEK</sequence>
<dbReference type="PROSITE" id="PS51786">
    <property type="entry name" value="LON_PROTEOLYTIC"/>
    <property type="match status" value="1"/>
</dbReference>
<dbReference type="InterPro" id="IPR014721">
    <property type="entry name" value="Ribsml_uS5_D2-typ_fold_subgr"/>
</dbReference>
<dbReference type="PANTHER" id="PTHR10046">
    <property type="entry name" value="ATP DEPENDENT LON PROTEASE FAMILY MEMBER"/>
    <property type="match status" value="1"/>
</dbReference>
<dbReference type="InterPro" id="IPR008269">
    <property type="entry name" value="Lon_proteolytic"/>
</dbReference>
<keyword evidence="2" id="KW-0378">Hydrolase</keyword>
<comment type="catalytic activity">
    <reaction evidence="2">
        <text>Hydrolysis of proteins in presence of ATP.</text>
        <dbReference type="EC" id="3.4.21.53"/>
    </reaction>
</comment>
<proteinExistence type="inferred from homology"/>
<protein>
    <recommendedName>
        <fullName evidence="2">endopeptidase La</fullName>
        <ecNumber evidence="2">3.4.21.53</ecNumber>
    </recommendedName>
</protein>
<dbReference type="InterPro" id="IPR020568">
    <property type="entry name" value="Ribosomal_Su5_D2-typ_SF"/>
</dbReference>
<dbReference type="GO" id="GO:0004176">
    <property type="term" value="F:ATP-dependent peptidase activity"/>
    <property type="evidence" value="ECO:0007669"/>
    <property type="project" value="UniProtKB-UniRule"/>
</dbReference>
<dbReference type="PRINTS" id="PR00830">
    <property type="entry name" value="ENDOLAPTASE"/>
</dbReference>
<evidence type="ECO:0000313" key="4">
    <source>
        <dbReference type="EMBL" id="KPK63246.1"/>
    </source>
</evidence>
<dbReference type="SUPFAM" id="SSF52540">
    <property type="entry name" value="P-loop containing nucleoside triphosphate hydrolases"/>
    <property type="match status" value="1"/>
</dbReference>
<dbReference type="InterPro" id="IPR027417">
    <property type="entry name" value="P-loop_NTPase"/>
</dbReference>
<dbReference type="GO" id="GO:0005524">
    <property type="term" value="F:ATP binding"/>
    <property type="evidence" value="ECO:0007669"/>
    <property type="project" value="InterPro"/>
</dbReference>
<feature type="domain" description="Lon proteolytic" evidence="3">
    <location>
        <begin position="561"/>
        <end position="756"/>
    </location>
</feature>
<dbReference type="InterPro" id="IPR046844">
    <property type="entry name" value="Lon-like_helical"/>
</dbReference>
<evidence type="ECO:0000313" key="5">
    <source>
        <dbReference type="Proteomes" id="UP000051373"/>
    </source>
</evidence>
<evidence type="ECO:0000256" key="1">
    <source>
        <dbReference type="ARBA" id="ARBA00022670"/>
    </source>
</evidence>
<dbReference type="Proteomes" id="UP000051373">
    <property type="component" value="Unassembled WGS sequence"/>
</dbReference>
<dbReference type="Pfam" id="PF20437">
    <property type="entry name" value="LonC_helical"/>
    <property type="match status" value="1"/>
</dbReference>
<dbReference type="GO" id="GO:0004252">
    <property type="term" value="F:serine-type endopeptidase activity"/>
    <property type="evidence" value="ECO:0007669"/>
    <property type="project" value="UniProtKB-UniRule"/>
</dbReference>
<keyword evidence="1 2" id="KW-0645">Protease</keyword>
<dbReference type="Pfam" id="PF05362">
    <property type="entry name" value="Lon_C"/>
    <property type="match status" value="1"/>
</dbReference>
<comment type="caution">
    <text evidence="4">The sequence shown here is derived from an EMBL/GenBank/DDBJ whole genome shotgun (WGS) entry which is preliminary data.</text>
</comment>
<dbReference type="SUPFAM" id="SSF54211">
    <property type="entry name" value="Ribosomal protein S5 domain 2-like"/>
    <property type="match status" value="1"/>
</dbReference>
<organism evidence="4 5">
    <name type="scientific">candidate division WOR_3 bacterium SM23_42</name>
    <dbReference type="NCBI Taxonomy" id="1703779"/>
    <lineage>
        <taxon>Bacteria</taxon>
        <taxon>Bacteria division WOR-3</taxon>
    </lineage>
</organism>
<evidence type="ECO:0000259" key="3">
    <source>
        <dbReference type="PROSITE" id="PS51786"/>
    </source>
</evidence>
<dbReference type="Gene3D" id="1.10.8.60">
    <property type="match status" value="1"/>
</dbReference>
<gene>
    <name evidence="4" type="ORF">AMJ83_07800</name>
</gene>
<dbReference type="InterPro" id="IPR041699">
    <property type="entry name" value="AAA_32"/>
</dbReference>
<dbReference type="Pfam" id="PF13654">
    <property type="entry name" value="AAA_32"/>
    <property type="match status" value="1"/>
</dbReference>
<feature type="active site" evidence="2">
    <location>
        <position position="651"/>
    </location>
</feature>
<evidence type="ECO:0000256" key="2">
    <source>
        <dbReference type="PROSITE-ProRule" id="PRU01122"/>
    </source>
</evidence>
<dbReference type="InterPro" id="IPR027065">
    <property type="entry name" value="Lon_Prtase"/>
</dbReference>
<dbReference type="InterPro" id="IPR046843">
    <property type="entry name" value="LonB_AAA-LID"/>
</dbReference>
<dbReference type="Gene3D" id="3.30.230.10">
    <property type="match status" value="1"/>
</dbReference>
<dbReference type="EMBL" id="LJUJ01000016">
    <property type="protein sequence ID" value="KPK63246.1"/>
    <property type="molecule type" value="Genomic_DNA"/>
</dbReference>
<accession>A0A0S8FRT0</accession>
<comment type="similarity">
    <text evidence="2">Belongs to the peptidase S16 family.</text>
</comment>
<keyword evidence="2" id="KW-0720">Serine protease</keyword>
<reference evidence="4 5" key="1">
    <citation type="journal article" date="2015" name="Microbiome">
        <title>Genomic resolution of linkages in carbon, nitrogen, and sulfur cycling among widespread estuary sediment bacteria.</title>
        <authorList>
            <person name="Baker B.J."/>
            <person name="Lazar C.S."/>
            <person name="Teske A.P."/>
            <person name="Dick G.J."/>
        </authorList>
    </citation>
    <scope>NUCLEOTIDE SEQUENCE [LARGE SCALE GENOMIC DNA]</scope>
    <source>
        <strain evidence="4">SM23_42</strain>
    </source>
</reference>